<proteinExistence type="predicted"/>
<feature type="transmembrane region" description="Helical" evidence="1">
    <location>
        <begin position="87"/>
        <end position="111"/>
    </location>
</feature>
<keyword evidence="1" id="KW-1133">Transmembrane helix</keyword>
<feature type="transmembrane region" description="Helical" evidence="1">
    <location>
        <begin position="45"/>
        <end position="66"/>
    </location>
</feature>
<dbReference type="Proteomes" id="UP000001425">
    <property type="component" value="Chromosome"/>
</dbReference>
<dbReference type="InParanoid" id="Q55647"/>
<evidence type="ECO:0000313" key="2">
    <source>
        <dbReference type="EMBL" id="BAA10166.1"/>
    </source>
</evidence>
<dbReference type="KEGG" id="syn:slr0353"/>
<reference evidence="2 3" key="1">
    <citation type="journal article" date="1995" name="DNA Res.">
        <title>Sequence analysis of the genome of the unicellular cyanobacterium Synechocystis sp. strain PCC6803. I. Sequence features in the 1 Mb region from map positions 64% to 92% of the genome.</title>
        <authorList>
            <person name="Kaneko T."/>
            <person name="Tanaka A."/>
            <person name="Sato S."/>
            <person name="Kotani H."/>
            <person name="Sazuka T."/>
            <person name="Miyajima N."/>
            <person name="Sugiura M."/>
            <person name="Tabata S."/>
        </authorList>
    </citation>
    <scope>NUCLEOTIDE SEQUENCE [LARGE SCALE GENOMIC DNA]</scope>
    <source>
        <strain evidence="3">ATCC 27184 / PCC 6803 / Kazusa</strain>
    </source>
</reference>
<evidence type="ECO:0000313" key="3">
    <source>
        <dbReference type="Proteomes" id="UP000001425"/>
    </source>
</evidence>
<dbReference type="PIR" id="S76314">
    <property type="entry name" value="S76314"/>
</dbReference>
<keyword evidence="1" id="KW-0812">Transmembrane</keyword>
<dbReference type="AlphaFoldDB" id="Q55647"/>
<keyword evidence="3" id="KW-1185">Reference proteome</keyword>
<sequence>MKIDYKLTLLLFCLCVPGVIASSFLMLSLVVDSTAIPVSLQTLQIANLIQGALFVLLAATLGSILTKRVGLCSPTLSALLNHGRVIHAFYPQLISGLVGGLIGVACSHYHWFSLSFAPSTG</sequence>
<dbReference type="EnsemblBacteria" id="BAA10166">
    <property type="protein sequence ID" value="BAA10166"/>
    <property type="gene ID" value="BAA10166"/>
</dbReference>
<organism evidence="2 3">
    <name type="scientific">Synechocystis sp. (strain ATCC 27184 / PCC 6803 / Kazusa)</name>
    <dbReference type="NCBI Taxonomy" id="1111708"/>
    <lineage>
        <taxon>Bacteria</taxon>
        <taxon>Bacillati</taxon>
        <taxon>Cyanobacteriota</taxon>
        <taxon>Cyanophyceae</taxon>
        <taxon>Synechococcales</taxon>
        <taxon>Merismopediaceae</taxon>
        <taxon>Synechocystis</taxon>
    </lineage>
</organism>
<dbReference type="PaxDb" id="1148-1001539"/>
<protein>
    <submittedName>
        <fullName evidence="2">Slr0353 protein</fullName>
    </submittedName>
</protein>
<dbReference type="EMBL" id="BA000022">
    <property type="protein sequence ID" value="BAA10166.1"/>
    <property type="molecule type" value="Genomic_DNA"/>
</dbReference>
<reference evidence="2 3" key="2">
    <citation type="journal article" date="1996" name="DNA Res.">
        <title>Sequence analysis of the genome of the unicellular cyanobacterium Synechocystis sp. strain PCC6803. II. Sequence determination of the entire genome and assignment of potential protein-coding regions.</title>
        <authorList>
            <person name="Kaneko T."/>
            <person name="Sato S."/>
            <person name="Kotani H."/>
            <person name="Tanaka A."/>
            <person name="Asamizu E."/>
            <person name="Nakamura Y."/>
            <person name="Miyajima N."/>
            <person name="Hirosawa M."/>
            <person name="Sugiura M."/>
            <person name="Sasamoto S."/>
            <person name="Kimura T."/>
            <person name="Hosouchi T."/>
            <person name="Matsuno A."/>
            <person name="Muraki A."/>
            <person name="Nakazaki N."/>
            <person name="Naruo K."/>
            <person name="Okumura S."/>
            <person name="Shimpo S."/>
            <person name="Takeuchi C."/>
            <person name="Wada T."/>
            <person name="Watanabe A."/>
            <person name="Yamada M."/>
            <person name="Yasuda M."/>
            <person name="Tabata S."/>
        </authorList>
    </citation>
    <scope>NUCLEOTIDE SEQUENCE [LARGE SCALE GENOMIC DNA]</scope>
    <source>
        <strain evidence="3">ATCC 27184 / PCC 6803 / Kazusa</strain>
    </source>
</reference>
<gene>
    <name evidence="2" type="ordered locus">slr0353</name>
</gene>
<accession>Q55647</accession>
<name>Q55647_SYNY3</name>
<evidence type="ECO:0000256" key="1">
    <source>
        <dbReference type="SAM" id="Phobius"/>
    </source>
</evidence>
<keyword evidence="1" id="KW-0472">Membrane</keyword>